<evidence type="ECO:0000256" key="3">
    <source>
        <dbReference type="ARBA" id="ARBA00010617"/>
    </source>
</evidence>
<keyword evidence="4" id="KW-0349">Heme</keyword>
<dbReference type="EMBL" id="CM017324">
    <property type="protein sequence ID" value="KAE8038199.1"/>
    <property type="molecule type" value="Genomic_DNA"/>
</dbReference>
<evidence type="ECO:0000256" key="1">
    <source>
        <dbReference type="ARBA" id="ARBA00001971"/>
    </source>
</evidence>
<keyword evidence="9 10" id="KW-0472">Membrane</keyword>
<dbReference type="GO" id="GO:0004497">
    <property type="term" value="F:monooxygenase activity"/>
    <property type="evidence" value="ECO:0007669"/>
    <property type="project" value="UniProtKB-KW"/>
</dbReference>
<comment type="similarity">
    <text evidence="3">Belongs to the cytochrome P450 family.</text>
</comment>
<dbReference type="OrthoDB" id="1103324at2759"/>
<evidence type="ECO:0000256" key="5">
    <source>
        <dbReference type="ARBA" id="ARBA00022723"/>
    </source>
</evidence>
<keyword evidence="6" id="KW-0560">Oxidoreductase</keyword>
<organism evidence="11 12">
    <name type="scientific">Carpinus fangiana</name>
    <dbReference type="NCBI Taxonomy" id="176857"/>
    <lineage>
        <taxon>Eukaryota</taxon>
        <taxon>Viridiplantae</taxon>
        <taxon>Streptophyta</taxon>
        <taxon>Embryophyta</taxon>
        <taxon>Tracheophyta</taxon>
        <taxon>Spermatophyta</taxon>
        <taxon>Magnoliopsida</taxon>
        <taxon>eudicotyledons</taxon>
        <taxon>Gunneridae</taxon>
        <taxon>Pentapetalae</taxon>
        <taxon>rosids</taxon>
        <taxon>fabids</taxon>
        <taxon>Fagales</taxon>
        <taxon>Betulaceae</taxon>
        <taxon>Carpinus</taxon>
    </lineage>
</organism>
<evidence type="ECO:0000256" key="2">
    <source>
        <dbReference type="ARBA" id="ARBA00004370"/>
    </source>
</evidence>
<evidence type="ECO:0000256" key="7">
    <source>
        <dbReference type="ARBA" id="ARBA00023004"/>
    </source>
</evidence>
<dbReference type="GO" id="GO:0020037">
    <property type="term" value="F:heme binding"/>
    <property type="evidence" value="ECO:0007669"/>
    <property type="project" value="InterPro"/>
</dbReference>
<dbReference type="Gene3D" id="1.10.630.10">
    <property type="entry name" value="Cytochrome P450"/>
    <property type="match status" value="1"/>
</dbReference>
<gene>
    <name evidence="11" type="ORF">FH972_010731</name>
</gene>
<proteinExistence type="inferred from homology"/>
<keyword evidence="5" id="KW-0479">Metal-binding</keyword>
<name>A0A660KV80_9ROSI</name>
<evidence type="ECO:0000256" key="8">
    <source>
        <dbReference type="ARBA" id="ARBA00023033"/>
    </source>
</evidence>
<protein>
    <recommendedName>
        <fullName evidence="13">Cytochrome P450</fullName>
    </recommendedName>
</protein>
<keyword evidence="8" id="KW-0503">Monooxygenase</keyword>
<dbReference type="Proteomes" id="UP000327013">
    <property type="component" value="Chromosome 4"/>
</dbReference>
<dbReference type="PANTHER" id="PTHR47943:SF8">
    <property type="entry name" value="CYTOCHROME P450"/>
    <property type="match status" value="1"/>
</dbReference>
<keyword evidence="10" id="KW-0812">Transmembrane</keyword>
<dbReference type="AlphaFoldDB" id="A0A660KV80"/>
<dbReference type="GO" id="GO:0016705">
    <property type="term" value="F:oxidoreductase activity, acting on paired donors, with incorporation or reduction of molecular oxygen"/>
    <property type="evidence" value="ECO:0007669"/>
    <property type="project" value="InterPro"/>
</dbReference>
<evidence type="ECO:0008006" key="13">
    <source>
        <dbReference type="Google" id="ProtNLM"/>
    </source>
</evidence>
<evidence type="ECO:0000256" key="6">
    <source>
        <dbReference type="ARBA" id="ARBA00023002"/>
    </source>
</evidence>
<keyword evidence="12" id="KW-1185">Reference proteome</keyword>
<dbReference type="Pfam" id="PF00067">
    <property type="entry name" value="p450"/>
    <property type="match status" value="1"/>
</dbReference>
<feature type="transmembrane region" description="Helical" evidence="10">
    <location>
        <begin position="7"/>
        <end position="26"/>
    </location>
</feature>
<sequence>MTDIQCYSFLIFFVSLISTLLIRSIFFSKPNNSTAGLHLPPTPPALPIIGHLHLLTPSLYKSFHRLSTKYGPLPYLHIGASQCLLVSSASVAAEIFKTHDLAFASRPIFAFVDKLPYGTSGFATAPYGDYWRFMKKLCRSRAVRCEEIERLLRRVSERKDGVVDVGAELMRYTNNVTCRMVMSSRCSEEEGEAERVRELVKESIELAAKMSYGDVLGPLKKLGFWVYGKQAMDVNRRFDELLEKVLKEHEERGNRDDWGEKEGKDLMDMLLEVCQESDSR</sequence>
<evidence type="ECO:0000256" key="10">
    <source>
        <dbReference type="SAM" id="Phobius"/>
    </source>
</evidence>
<accession>A0A660KV80</accession>
<keyword evidence="10" id="KW-1133">Transmembrane helix</keyword>
<evidence type="ECO:0000256" key="4">
    <source>
        <dbReference type="ARBA" id="ARBA00022617"/>
    </source>
</evidence>
<evidence type="ECO:0000256" key="9">
    <source>
        <dbReference type="ARBA" id="ARBA00023136"/>
    </source>
</evidence>
<evidence type="ECO:0000313" key="12">
    <source>
        <dbReference type="Proteomes" id="UP000327013"/>
    </source>
</evidence>
<dbReference type="InterPro" id="IPR001128">
    <property type="entry name" value="Cyt_P450"/>
</dbReference>
<comment type="cofactor">
    <cofactor evidence="1">
        <name>heme</name>
        <dbReference type="ChEBI" id="CHEBI:30413"/>
    </cofactor>
</comment>
<reference evidence="11 12" key="1">
    <citation type="submission" date="2019-06" db="EMBL/GenBank/DDBJ databases">
        <title>A chromosomal-level reference genome of Carpinus fangiana (Coryloideae, Betulaceae).</title>
        <authorList>
            <person name="Yang X."/>
            <person name="Wang Z."/>
            <person name="Zhang L."/>
            <person name="Hao G."/>
            <person name="Liu J."/>
            <person name="Yang Y."/>
        </authorList>
    </citation>
    <scope>NUCLEOTIDE SEQUENCE [LARGE SCALE GENOMIC DNA]</scope>
    <source>
        <strain evidence="11">Cfa_2016G</strain>
        <tissue evidence="11">Leaf</tissue>
    </source>
</reference>
<dbReference type="SUPFAM" id="SSF48264">
    <property type="entry name" value="Cytochrome P450"/>
    <property type="match status" value="1"/>
</dbReference>
<evidence type="ECO:0000313" key="11">
    <source>
        <dbReference type="EMBL" id="KAE8038199.1"/>
    </source>
</evidence>
<dbReference type="GO" id="GO:0005506">
    <property type="term" value="F:iron ion binding"/>
    <property type="evidence" value="ECO:0007669"/>
    <property type="project" value="InterPro"/>
</dbReference>
<comment type="subcellular location">
    <subcellularLocation>
        <location evidence="2">Membrane</location>
    </subcellularLocation>
</comment>
<dbReference type="InterPro" id="IPR036396">
    <property type="entry name" value="Cyt_P450_sf"/>
</dbReference>
<dbReference type="PANTHER" id="PTHR47943">
    <property type="entry name" value="CYTOCHROME P450 93A3-LIKE"/>
    <property type="match status" value="1"/>
</dbReference>
<dbReference type="GO" id="GO:0016020">
    <property type="term" value="C:membrane"/>
    <property type="evidence" value="ECO:0007669"/>
    <property type="project" value="UniProtKB-SubCell"/>
</dbReference>
<keyword evidence="7" id="KW-0408">Iron</keyword>